<comment type="similarity">
    <text evidence="1">Belongs to the LysR transcriptional regulatory family.</text>
</comment>
<dbReference type="InterPro" id="IPR005119">
    <property type="entry name" value="LysR_subst-bd"/>
</dbReference>
<keyword evidence="2" id="KW-0805">Transcription regulation</keyword>
<dbReference type="GO" id="GO:0003700">
    <property type="term" value="F:DNA-binding transcription factor activity"/>
    <property type="evidence" value="ECO:0007669"/>
    <property type="project" value="InterPro"/>
</dbReference>
<evidence type="ECO:0000256" key="3">
    <source>
        <dbReference type="ARBA" id="ARBA00023125"/>
    </source>
</evidence>
<accession>A0A2R8A9A5</accession>
<dbReference type="GO" id="GO:0043565">
    <property type="term" value="F:sequence-specific DNA binding"/>
    <property type="evidence" value="ECO:0007669"/>
    <property type="project" value="TreeGrafter"/>
</dbReference>
<dbReference type="SUPFAM" id="SSF46785">
    <property type="entry name" value="Winged helix' DNA-binding domain"/>
    <property type="match status" value="1"/>
</dbReference>
<evidence type="ECO:0000259" key="5">
    <source>
        <dbReference type="PROSITE" id="PS50931"/>
    </source>
</evidence>
<keyword evidence="7" id="KW-1185">Reference proteome</keyword>
<keyword evidence="3" id="KW-0238">DNA-binding</keyword>
<proteinExistence type="inferred from homology"/>
<dbReference type="NCBIfam" id="NF008352">
    <property type="entry name" value="PRK11139.1"/>
    <property type="match status" value="1"/>
</dbReference>
<dbReference type="PRINTS" id="PR00039">
    <property type="entry name" value="HTHLYSR"/>
</dbReference>
<dbReference type="Pfam" id="PF03466">
    <property type="entry name" value="LysR_substrate"/>
    <property type="match status" value="1"/>
</dbReference>
<evidence type="ECO:0000313" key="7">
    <source>
        <dbReference type="Proteomes" id="UP000244932"/>
    </source>
</evidence>
<dbReference type="OrthoDB" id="9813056at2"/>
<protein>
    <submittedName>
        <fullName evidence="6">Glycine cleavage system transcriptional activator</fullName>
    </submittedName>
</protein>
<dbReference type="RefSeq" id="WP_108781562.1">
    <property type="nucleotide sequence ID" value="NZ_OMKW01000002.1"/>
</dbReference>
<dbReference type="InterPro" id="IPR058163">
    <property type="entry name" value="LysR-type_TF_proteobact-type"/>
</dbReference>
<reference evidence="6 7" key="1">
    <citation type="submission" date="2018-03" db="EMBL/GenBank/DDBJ databases">
        <authorList>
            <person name="Keele B.F."/>
        </authorList>
    </citation>
    <scope>NUCLEOTIDE SEQUENCE [LARGE SCALE GENOMIC DNA]</scope>
    <source>
        <strain evidence="6 7">CeCT 8812</strain>
    </source>
</reference>
<sequence>MSDRLPPLTALRAFEAASRHMSFRDAADELAVTPAALSYQIKSLEEHLGVPLFRRLNRAVELTEEGRVLAPGTRDAFDQLRASWRATQRLAEDTTLTITAGPGFTAKWLAPRMFDFAQMNPEIDMRVSASLKIMDFMRDEIDVAIRFGTSSDEGLHSVHLLDEWLSPVMTPSLAEQINEPRDLLDLMLIHDESLNFLSAPPGWRAWFKHAGVEVPETLHGHRFSQADHAIDMALEGTGVVLGRSSLCDRYLLSGRLVTPFRLALTIPAHYRLICPLGQQGRPAIATFTEWIKAEIAQTAQLAEDRDLVPV</sequence>
<dbReference type="SUPFAM" id="SSF53850">
    <property type="entry name" value="Periplasmic binding protein-like II"/>
    <property type="match status" value="1"/>
</dbReference>
<name>A0A2R8A9A5_9RHOB</name>
<dbReference type="InterPro" id="IPR000847">
    <property type="entry name" value="LysR_HTH_N"/>
</dbReference>
<evidence type="ECO:0000256" key="1">
    <source>
        <dbReference type="ARBA" id="ARBA00009437"/>
    </source>
</evidence>
<evidence type="ECO:0000256" key="4">
    <source>
        <dbReference type="ARBA" id="ARBA00023163"/>
    </source>
</evidence>
<dbReference type="InterPro" id="IPR036388">
    <property type="entry name" value="WH-like_DNA-bd_sf"/>
</dbReference>
<dbReference type="PROSITE" id="PS50931">
    <property type="entry name" value="HTH_LYSR"/>
    <property type="match status" value="1"/>
</dbReference>
<dbReference type="FunFam" id="1.10.10.10:FF:000038">
    <property type="entry name" value="Glycine cleavage system transcriptional activator"/>
    <property type="match status" value="1"/>
</dbReference>
<feature type="domain" description="HTH lysR-type" evidence="5">
    <location>
        <begin position="6"/>
        <end position="63"/>
    </location>
</feature>
<evidence type="ECO:0000313" key="6">
    <source>
        <dbReference type="EMBL" id="SPF28803.1"/>
    </source>
</evidence>
<gene>
    <name evidence="6" type="primary">gcvA_3</name>
    <name evidence="6" type="ORF">POI8812_01106</name>
</gene>
<dbReference type="CDD" id="cd08432">
    <property type="entry name" value="PBP2_GcdR_TrpI_HvrB_AmpR_like"/>
    <property type="match status" value="1"/>
</dbReference>
<evidence type="ECO:0000256" key="2">
    <source>
        <dbReference type="ARBA" id="ARBA00023015"/>
    </source>
</evidence>
<dbReference type="PANTHER" id="PTHR30537">
    <property type="entry name" value="HTH-TYPE TRANSCRIPTIONAL REGULATOR"/>
    <property type="match status" value="1"/>
</dbReference>
<dbReference type="Proteomes" id="UP000244932">
    <property type="component" value="Unassembled WGS sequence"/>
</dbReference>
<organism evidence="6 7">
    <name type="scientific">Pontivivens insulae</name>
    <dbReference type="NCBI Taxonomy" id="1639689"/>
    <lineage>
        <taxon>Bacteria</taxon>
        <taxon>Pseudomonadati</taxon>
        <taxon>Pseudomonadota</taxon>
        <taxon>Alphaproteobacteria</taxon>
        <taxon>Rhodobacterales</taxon>
        <taxon>Paracoccaceae</taxon>
        <taxon>Pontivivens</taxon>
    </lineage>
</organism>
<dbReference type="PANTHER" id="PTHR30537:SF26">
    <property type="entry name" value="GLYCINE CLEAVAGE SYSTEM TRANSCRIPTIONAL ACTIVATOR"/>
    <property type="match status" value="1"/>
</dbReference>
<dbReference type="Pfam" id="PF00126">
    <property type="entry name" value="HTH_1"/>
    <property type="match status" value="1"/>
</dbReference>
<dbReference type="AlphaFoldDB" id="A0A2R8A9A5"/>
<dbReference type="InterPro" id="IPR036390">
    <property type="entry name" value="WH_DNA-bd_sf"/>
</dbReference>
<dbReference type="EMBL" id="OMKW01000002">
    <property type="protein sequence ID" value="SPF28803.1"/>
    <property type="molecule type" value="Genomic_DNA"/>
</dbReference>
<keyword evidence="4" id="KW-0804">Transcription</keyword>
<dbReference type="GO" id="GO:0006351">
    <property type="term" value="P:DNA-templated transcription"/>
    <property type="evidence" value="ECO:0007669"/>
    <property type="project" value="TreeGrafter"/>
</dbReference>
<dbReference type="Gene3D" id="1.10.10.10">
    <property type="entry name" value="Winged helix-like DNA-binding domain superfamily/Winged helix DNA-binding domain"/>
    <property type="match status" value="1"/>
</dbReference>
<dbReference type="Gene3D" id="3.40.190.10">
    <property type="entry name" value="Periplasmic binding protein-like II"/>
    <property type="match status" value="2"/>
</dbReference>